<evidence type="ECO:0000313" key="16">
    <source>
        <dbReference type="EMBL" id="CAJ1393113.1"/>
    </source>
</evidence>
<gene>
    <name evidence="16" type="ORF">EVOR1521_LOCUS18048</name>
</gene>
<evidence type="ECO:0000256" key="1">
    <source>
        <dbReference type="ARBA" id="ARBA00004141"/>
    </source>
</evidence>
<comment type="caution">
    <text evidence="16">The sequence shown here is derived from an EMBL/GenBank/DDBJ whole genome shotgun (WGS) entry which is preliminary data.</text>
</comment>
<dbReference type="PROSITE" id="PS00018">
    <property type="entry name" value="EF_HAND_1"/>
    <property type="match status" value="1"/>
</dbReference>
<reference evidence="16" key="1">
    <citation type="submission" date="2023-08" db="EMBL/GenBank/DDBJ databases">
        <authorList>
            <person name="Chen Y."/>
            <person name="Shah S."/>
            <person name="Dougan E. K."/>
            <person name="Thang M."/>
            <person name="Chan C."/>
        </authorList>
    </citation>
    <scope>NUCLEOTIDE SEQUENCE</scope>
</reference>
<evidence type="ECO:0000313" key="17">
    <source>
        <dbReference type="Proteomes" id="UP001178507"/>
    </source>
</evidence>
<dbReference type="Proteomes" id="UP001178507">
    <property type="component" value="Unassembled WGS sequence"/>
</dbReference>
<feature type="transmembrane region" description="Helical" evidence="14">
    <location>
        <begin position="438"/>
        <end position="465"/>
    </location>
</feature>
<evidence type="ECO:0000256" key="12">
    <source>
        <dbReference type="ARBA" id="ARBA00023303"/>
    </source>
</evidence>
<dbReference type="Pfam" id="PF00520">
    <property type="entry name" value="Ion_trans"/>
    <property type="match status" value="1"/>
</dbReference>
<evidence type="ECO:0000256" key="4">
    <source>
        <dbReference type="ARBA" id="ARBA00022673"/>
    </source>
</evidence>
<evidence type="ECO:0000256" key="5">
    <source>
        <dbReference type="ARBA" id="ARBA00022692"/>
    </source>
</evidence>
<keyword evidence="6" id="KW-0106">Calcium</keyword>
<dbReference type="InterPro" id="IPR027359">
    <property type="entry name" value="Volt_channel_dom_sf"/>
</dbReference>
<dbReference type="InterPro" id="IPR018247">
    <property type="entry name" value="EF_Hand_1_Ca_BS"/>
</dbReference>
<evidence type="ECO:0000256" key="8">
    <source>
        <dbReference type="ARBA" id="ARBA00022989"/>
    </source>
</evidence>
<keyword evidence="2" id="KW-0813">Transport</keyword>
<dbReference type="GO" id="GO:0098703">
    <property type="term" value="P:calcium ion import across plasma membrane"/>
    <property type="evidence" value="ECO:0007669"/>
    <property type="project" value="TreeGrafter"/>
</dbReference>
<name>A0AA36ISK8_9DINO</name>
<evidence type="ECO:0000256" key="6">
    <source>
        <dbReference type="ARBA" id="ARBA00022837"/>
    </source>
</evidence>
<evidence type="ECO:0000256" key="10">
    <source>
        <dbReference type="ARBA" id="ARBA00023136"/>
    </source>
</evidence>
<keyword evidence="9" id="KW-0406">Ion transport</keyword>
<dbReference type="GO" id="GO:0008331">
    <property type="term" value="F:high voltage-gated calcium channel activity"/>
    <property type="evidence" value="ECO:0007669"/>
    <property type="project" value="TreeGrafter"/>
</dbReference>
<proteinExistence type="predicted"/>
<evidence type="ECO:0000256" key="14">
    <source>
        <dbReference type="SAM" id="Phobius"/>
    </source>
</evidence>
<evidence type="ECO:0000256" key="3">
    <source>
        <dbReference type="ARBA" id="ARBA00022568"/>
    </source>
</evidence>
<keyword evidence="8 14" id="KW-1133">Transmembrane helix</keyword>
<accession>A0AA36ISK8</accession>
<feature type="compositionally biased region" description="Basic and acidic residues" evidence="13">
    <location>
        <begin position="186"/>
        <end position="196"/>
    </location>
</feature>
<sequence length="694" mass="77313">MSSNPPGIPDEVDELVQEINNHPASNSPSKSLPALSSQSIALLDLADVQKFLVENQEVGNGLVSKVSLLVPQALKDWELVNLENTILKQKLQALQVPIDELLEEVKLSKLNLPGSPEPAGTHSENLLGASNGFRRGRRASVAKGGRPLLRRKSSLTANQSHELENALQISPTAMAQGRPNTPGSRDPARERRESREIDVTEEALASRMKREQQKKDLASIKNWTAKKTARQNSRSNVELTSQSTTHLGELTLDQQVEQEGKVFGSPEALKDEVRRALQKEDTSVAKYYKDKGLAQAIARSHLFEVFTLSLIGLNCLWMSVDADLNEEALLPRAAPLFQVAENLFCLGFTMELAVRFFALKHKRKCLKDMWFLFDSFLVILMIMEVWVVYIVVMVGGAGVGVFQNATILRILRVLRLLRTARMAKLLRTMPELMLLIKGMVVATRSVFFTLALLGIIIYVFAIIFMQLARDTPLEVEYFGRFGESMLTLLLEAVLPDLSGFMRKVMDEGWLMSTVMMVFILLGSVTMMNMLVGVLVEVIKTVSEIEREQLEVSFVKKIFYDMITKMNLDADGDNKISKEEFDALLSKPEAAKALLNIGVDVVGLVDYRDVLFGKEGDVELSFAEFMEAILELRGTNSAKVKDIVDLRKFVSQETGAIYELVACVTAGEESETETTPSRSRSRTHSLAGSKIHEEC</sequence>
<dbReference type="SUPFAM" id="SSF81324">
    <property type="entry name" value="Voltage-gated potassium channels"/>
    <property type="match status" value="1"/>
</dbReference>
<keyword evidence="17" id="KW-1185">Reference proteome</keyword>
<dbReference type="AlphaFoldDB" id="A0AA36ISK8"/>
<feature type="transmembrane region" description="Helical" evidence="14">
    <location>
        <begin position="370"/>
        <end position="391"/>
    </location>
</feature>
<feature type="region of interest" description="Disordered" evidence="13">
    <location>
        <begin position="1"/>
        <end position="32"/>
    </location>
</feature>
<dbReference type="InterPro" id="IPR005821">
    <property type="entry name" value="Ion_trans_dom"/>
</dbReference>
<evidence type="ECO:0000256" key="2">
    <source>
        <dbReference type="ARBA" id="ARBA00022448"/>
    </source>
</evidence>
<keyword evidence="3" id="KW-0109">Calcium transport</keyword>
<dbReference type="Gene3D" id="1.10.238.10">
    <property type="entry name" value="EF-hand"/>
    <property type="match status" value="1"/>
</dbReference>
<dbReference type="Gene3D" id="1.10.287.70">
    <property type="match status" value="1"/>
</dbReference>
<dbReference type="PANTHER" id="PTHR45628:SF7">
    <property type="entry name" value="VOLTAGE-DEPENDENT CALCIUM CHANNEL TYPE A SUBUNIT ALPHA-1"/>
    <property type="match status" value="1"/>
</dbReference>
<organism evidence="16 17">
    <name type="scientific">Effrenium voratum</name>
    <dbReference type="NCBI Taxonomy" id="2562239"/>
    <lineage>
        <taxon>Eukaryota</taxon>
        <taxon>Sar</taxon>
        <taxon>Alveolata</taxon>
        <taxon>Dinophyceae</taxon>
        <taxon>Suessiales</taxon>
        <taxon>Symbiodiniaceae</taxon>
        <taxon>Effrenium</taxon>
    </lineage>
</organism>
<feature type="domain" description="Ion transport" evidence="15">
    <location>
        <begin position="301"/>
        <end position="542"/>
    </location>
</feature>
<dbReference type="PANTHER" id="PTHR45628">
    <property type="entry name" value="VOLTAGE-DEPENDENT CALCIUM CHANNEL TYPE A SUBUNIT ALPHA-1"/>
    <property type="match status" value="1"/>
</dbReference>
<evidence type="ECO:0000256" key="13">
    <source>
        <dbReference type="SAM" id="MobiDB-lite"/>
    </source>
</evidence>
<keyword evidence="11" id="KW-0325">Glycoprotein</keyword>
<feature type="compositionally biased region" description="Polar residues" evidence="13">
    <location>
        <begin position="167"/>
        <end position="183"/>
    </location>
</feature>
<evidence type="ECO:0000256" key="11">
    <source>
        <dbReference type="ARBA" id="ARBA00023180"/>
    </source>
</evidence>
<evidence type="ECO:0000256" key="7">
    <source>
        <dbReference type="ARBA" id="ARBA00022882"/>
    </source>
</evidence>
<feature type="region of interest" description="Disordered" evidence="13">
    <location>
        <begin position="115"/>
        <end position="196"/>
    </location>
</feature>
<dbReference type="Gene3D" id="1.20.120.350">
    <property type="entry name" value="Voltage-gated potassium channels. Chain C"/>
    <property type="match status" value="1"/>
</dbReference>
<feature type="transmembrane region" description="Helical" evidence="14">
    <location>
        <begin position="509"/>
        <end position="535"/>
    </location>
</feature>
<keyword evidence="5 14" id="KW-0812">Transmembrane</keyword>
<comment type="subcellular location">
    <subcellularLocation>
        <location evidence="1">Membrane</location>
        <topology evidence="1">Multi-pass membrane protein</topology>
    </subcellularLocation>
</comment>
<feature type="compositionally biased region" description="Polar residues" evidence="13">
    <location>
        <begin position="18"/>
        <end position="32"/>
    </location>
</feature>
<keyword evidence="7" id="KW-0851">Voltage-gated channel</keyword>
<dbReference type="EMBL" id="CAUJNA010002480">
    <property type="protein sequence ID" value="CAJ1393113.1"/>
    <property type="molecule type" value="Genomic_DNA"/>
</dbReference>
<dbReference type="InterPro" id="IPR050599">
    <property type="entry name" value="VDCC_alpha-1_subunit"/>
</dbReference>
<evidence type="ECO:0000256" key="9">
    <source>
        <dbReference type="ARBA" id="ARBA00023065"/>
    </source>
</evidence>
<keyword evidence="12" id="KW-0407">Ion channel</keyword>
<protein>
    <recommendedName>
        <fullName evidence="15">Ion transport domain-containing protein</fullName>
    </recommendedName>
</protein>
<keyword evidence="4" id="KW-0107">Calcium channel</keyword>
<evidence type="ECO:0000259" key="15">
    <source>
        <dbReference type="Pfam" id="PF00520"/>
    </source>
</evidence>
<dbReference type="GO" id="GO:0005891">
    <property type="term" value="C:voltage-gated calcium channel complex"/>
    <property type="evidence" value="ECO:0007669"/>
    <property type="project" value="TreeGrafter"/>
</dbReference>
<keyword evidence="10 14" id="KW-0472">Membrane</keyword>
<feature type="region of interest" description="Disordered" evidence="13">
    <location>
        <begin position="667"/>
        <end position="694"/>
    </location>
</feature>